<evidence type="ECO:0000313" key="5">
    <source>
        <dbReference type="Proteomes" id="UP000471152"/>
    </source>
</evidence>
<name>A0A6P0EX65_9ACTN</name>
<dbReference type="InterPro" id="IPR050266">
    <property type="entry name" value="AB_hydrolase_sf"/>
</dbReference>
<evidence type="ECO:0000313" key="3">
    <source>
        <dbReference type="EMBL" id="NEN53179.1"/>
    </source>
</evidence>
<dbReference type="EC" id="3.8.1.5" evidence="2"/>
<dbReference type="GO" id="GO:0018786">
    <property type="term" value="F:haloalkane dehalogenase activity"/>
    <property type="evidence" value="ECO:0007669"/>
    <property type="project" value="UniProtKB-EC"/>
</dbReference>
<dbReference type="EMBL" id="JAAGWB010000061">
    <property type="protein sequence ID" value="NEN53179.1"/>
    <property type="molecule type" value="Genomic_DNA"/>
</dbReference>
<dbReference type="NCBIfam" id="NF002938">
    <property type="entry name" value="PRK03592.1"/>
    <property type="match status" value="1"/>
</dbReference>
<keyword evidence="2" id="KW-0378">Hydrolase</keyword>
<evidence type="ECO:0000313" key="4">
    <source>
        <dbReference type="Proteomes" id="UP000468828"/>
    </source>
</evidence>
<evidence type="ECO:0000313" key="2">
    <source>
        <dbReference type="EMBL" id="NEK96291.1"/>
    </source>
</evidence>
<dbReference type="GO" id="GO:0016020">
    <property type="term" value="C:membrane"/>
    <property type="evidence" value="ECO:0007669"/>
    <property type="project" value="TreeGrafter"/>
</dbReference>
<proteinExistence type="predicted"/>
<organism evidence="2 4">
    <name type="scientific">Modestobacter muralis</name>
    <dbReference type="NCBI Taxonomy" id="1608614"/>
    <lineage>
        <taxon>Bacteria</taxon>
        <taxon>Bacillati</taxon>
        <taxon>Actinomycetota</taxon>
        <taxon>Actinomycetes</taxon>
        <taxon>Geodermatophilales</taxon>
        <taxon>Geodermatophilaceae</taxon>
        <taxon>Modestobacter</taxon>
    </lineage>
</organism>
<dbReference type="PANTHER" id="PTHR43798">
    <property type="entry name" value="MONOACYLGLYCEROL LIPASE"/>
    <property type="match status" value="1"/>
</dbReference>
<dbReference type="Pfam" id="PF00561">
    <property type="entry name" value="Abhydrolase_1"/>
    <property type="match status" value="1"/>
</dbReference>
<accession>A0A6P0EX65</accession>
<dbReference type="SUPFAM" id="SSF53474">
    <property type="entry name" value="alpha/beta-Hydrolases"/>
    <property type="match status" value="1"/>
</dbReference>
<gene>
    <name evidence="3" type="ORF">G3R41_19935</name>
    <name evidence="2" type="ORF">GCU67_19285</name>
</gene>
<evidence type="ECO:0000259" key="1">
    <source>
        <dbReference type="Pfam" id="PF00561"/>
    </source>
</evidence>
<dbReference type="EMBL" id="JAAGWH010000059">
    <property type="protein sequence ID" value="NEK96291.1"/>
    <property type="molecule type" value="Genomic_DNA"/>
</dbReference>
<dbReference type="Gene3D" id="3.40.50.1820">
    <property type="entry name" value="alpha/beta hydrolase"/>
    <property type="match status" value="1"/>
</dbReference>
<reference evidence="2 4" key="1">
    <citation type="submission" date="2020-01" db="EMBL/GenBank/DDBJ databases">
        <title>the WGS Modestobacter muralis CPCC 204518.</title>
        <authorList>
            <person name="Jiang Z."/>
        </authorList>
    </citation>
    <scope>NUCLEOTIDE SEQUENCE [LARGE SCALE GENOMIC DNA]</scope>
    <source>
        <strain evidence="2 4">DSM 100205</strain>
    </source>
</reference>
<dbReference type="AlphaFoldDB" id="A0A6P0EX65"/>
<protein>
    <submittedName>
        <fullName evidence="2">Haloalkane dehalogenase</fullName>
        <ecNumber evidence="2">3.8.1.5</ecNumber>
    </submittedName>
</protein>
<dbReference type="InterPro" id="IPR000073">
    <property type="entry name" value="AB_hydrolase_1"/>
</dbReference>
<keyword evidence="4" id="KW-1185">Reference proteome</keyword>
<dbReference type="InterPro" id="IPR029058">
    <property type="entry name" value="AB_hydrolase_fold"/>
</dbReference>
<dbReference type="Proteomes" id="UP000468828">
    <property type="component" value="Unassembled WGS sequence"/>
</dbReference>
<dbReference type="RefSeq" id="WP_163612978.1">
    <property type="nucleotide sequence ID" value="NZ_JAAGWB010000061.1"/>
</dbReference>
<feature type="domain" description="AB hydrolase-1" evidence="1">
    <location>
        <begin position="40"/>
        <end position="173"/>
    </location>
</feature>
<sequence>MADLAPVPAADPFPRQRVRLGREDDHELELAYYEVGFGHPIVFLHGNPTSSHLWRNVVPHVQQLGRCIAVDLIGMGESSRLPHPGPGSYSFGRHAQLLSHFLEQLEVTERVVLVGSEWGSALAFDWARRNPGAVRGIAFMEPVVQPVIWADVPEDTKRLYQQLRGPGGEQLSQQEDPVVEELLPASVLRGLAAETLDRYRQPYRDPADRWPTLEWTRQLPIDHAPPAVHDVLDAAGQWMAHSEVPKLFVDTSPAVPRSYRMRRVVRRWPALTEVTLPAGRLVAEDAPDELGRALADWIPTLA</sequence>
<dbReference type="Proteomes" id="UP000471152">
    <property type="component" value="Unassembled WGS sequence"/>
</dbReference>
<comment type="caution">
    <text evidence="2">The sequence shown here is derived from an EMBL/GenBank/DDBJ whole genome shotgun (WGS) entry which is preliminary data.</text>
</comment>
<dbReference type="PANTHER" id="PTHR43798:SF33">
    <property type="entry name" value="HYDROLASE, PUTATIVE (AFU_ORTHOLOGUE AFUA_2G14860)-RELATED"/>
    <property type="match status" value="1"/>
</dbReference>
<reference evidence="3 5" key="2">
    <citation type="submission" date="2020-02" db="EMBL/GenBank/DDBJ databases">
        <title>The WGS of Modestobacter muralis DSM 100205.</title>
        <authorList>
            <person name="Jiang Z."/>
        </authorList>
    </citation>
    <scope>NUCLEOTIDE SEQUENCE [LARGE SCALE GENOMIC DNA]</scope>
    <source>
        <strain evidence="3 5">DSM 100205</strain>
    </source>
</reference>